<comment type="caution">
    <text evidence="2">The sequence shown here is derived from an EMBL/GenBank/DDBJ whole genome shotgun (WGS) entry which is preliminary data.</text>
</comment>
<dbReference type="EMBL" id="JANVFU010000012">
    <property type="protein sequence ID" value="KAJ3741552.1"/>
    <property type="molecule type" value="Genomic_DNA"/>
</dbReference>
<evidence type="ECO:0000313" key="3">
    <source>
        <dbReference type="Proteomes" id="UP001142393"/>
    </source>
</evidence>
<organism evidence="2 3">
    <name type="scientific">Lentinula detonsa</name>
    <dbReference type="NCBI Taxonomy" id="2804962"/>
    <lineage>
        <taxon>Eukaryota</taxon>
        <taxon>Fungi</taxon>
        <taxon>Dikarya</taxon>
        <taxon>Basidiomycota</taxon>
        <taxon>Agaricomycotina</taxon>
        <taxon>Agaricomycetes</taxon>
        <taxon>Agaricomycetidae</taxon>
        <taxon>Agaricales</taxon>
        <taxon>Marasmiineae</taxon>
        <taxon>Omphalotaceae</taxon>
        <taxon>Lentinula</taxon>
    </lineage>
</organism>
<sequence>MAELQLKRRAQRRKAVKLDITIVELEGKKDSLVTPGAPITPGAPVTPGAPITPGAPGTPGAPVTPGAPITPGAPVTPGAPAVVIKSHAGRVGRQYPELGWYITSPNSTRLPEPLLGEQNIRLRQNYLYGEHDPLLMPQPHNIHVPHLPLILNPSIPSEFGILWIVAGEDQFEPLDGFKLASEPIGHFNEDLLKALEQTYTNIVLKIANTSSSSRPSARSDHNVQTYRRRFQYLSGYLKHTALSYSESLMAWSICQRICLELDARITWVQSVAPIWGKMDAWRVPVVRDVVGALTDNAEVAEKCFRSGIPVWLYRKLPVKPDFKVVRWHTNEIPVETVKGHVEQFVSFADADPPQPIIYTGNVMSLDRYSRMAENNNKIAFPGSAFDSIDPVTVAPPSEPVSQSTKPFTAPSPSRKPVTPNARQHPYSKQRRPPSKQPHTERNKFEPVISSAMPPSIPAWVKACKQIGESFVQSQQPQEGVPRGYILPEHGMLGSMDTKLRQKFLWTYLKLKPLLFYRIQKIGMVESLLSTSMWRKVLGMESLGITNGTRAAETRQSLIHELQTTLMGSSLTIDLNNLSSVVPTWKKEDIEADISDTISREILHEIITMSFKYELLIAGRYLYKLEPDVMQEVIGEGQIQDDLAAPTRAQRLEKILTIPGMVNGNLGFGSSDKVFRQQGIYNLYCIMRTWTLPYGVSSDTSTFLEQLTPDKSPTISDIDHAEYLVAYHYVSSFSDYFKRAPTVPHGH</sequence>
<accession>A0A9W8TV68</accession>
<dbReference type="Proteomes" id="UP001142393">
    <property type="component" value="Unassembled WGS sequence"/>
</dbReference>
<reference evidence="2 3" key="1">
    <citation type="journal article" date="2023" name="Proc. Natl. Acad. Sci. U.S.A.">
        <title>A global phylogenomic analysis of the shiitake genus Lentinula.</title>
        <authorList>
            <person name="Sierra-Patev S."/>
            <person name="Min B."/>
            <person name="Naranjo-Ortiz M."/>
            <person name="Looney B."/>
            <person name="Konkel Z."/>
            <person name="Slot J.C."/>
            <person name="Sakamoto Y."/>
            <person name="Steenwyk J.L."/>
            <person name="Rokas A."/>
            <person name="Carro J."/>
            <person name="Camarero S."/>
            <person name="Ferreira P."/>
            <person name="Molpeceres G."/>
            <person name="Ruiz-Duenas F.J."/>
            <person name="Serrano A."/>
            <person name="Henrissat B."/>
            <person name="Drula E."/>
            <person name="Hughes K.W."/>
            <person name="Mata J.L."/>
            <person name="Ishikawa N.K."/>
            <person name="Vargas-Isla R."/>
            <person name="Ushijima S."/>
            <person name="Smith C.A."/>
            <person name="Donoghue J."/>
            <person name="Ahrendt S."/>
            <person name="Andreopoulos W."/>
            <person name="He G."/>
            <person name="LaButti K."/>
            <person name="Lipzen A."/>
            <person name="Ng V."/>
            <person name="Riley R."/>
            <person name="Sandor L."/>
            <person name="Barry K."/>
            <person name="Martinez A.T."/>
            <person name="Xiao Y."/>
            <person name="Gibbons J.G."/>
            <person name="Terashima K."/>
            <person name="Grigoriev I.V."/>
            <person name="Hibbett D."/>
        </authorList>
    </citation>
    <scope>NUCLEOTIDE SEQUENCE [LARGE SCALE GENOMIC DNA]</scope>
    <source>
        <strain evidence="2 3">TFB7810</strain>
    </source>
</reference>
<protein>
    <submittedName>
        <fullName evidence="2">Uncharacterized protein</fullName>
    </submittedName>
</protein>
<keyword evidence="3" id="KW-1185">Reference proteome</keyword>
<name>A0A9W8TV68_9AGAR</name>
<gene>
    <name evidence="2" type="ORF">DFH05DRAFT_1528402</name>
</gene>
<evidence type="ECO:0000256" key="1">
    <source>
        <dbReference type="SAM" id="MobiDB-lite"/>
    </source>
</evidence>
<dbReference type="AlphaFoldDB" id="A0A9W8TV68"/>
<evidence type="ECO:0000313" key="2">
    <source>
        <dbReference type="EMBL" id="KAJ3741552.1"/>
    </source>
</evidence>
<proteinExistence type="predicted"/>
<feature type="region of interest" description="Disordered" evidence="1">
    <location>
        <begin position="34"/>
        <end position="61"/>
    </location>
</feature>
<feature type="region of interest" description="Disordered" evidence="1">
    <location>
        <begin position="390"/>
        <end position="441"/>
    </location>
</feature>